<organism evidence="7">
    <name type="scientific">Magallana gigas</name>
    <name type="common">Pacific oyster</name>
    <name type="synonym">Crassostrea gigas</name>
    <dbReference type="NCBI Taxonomy" id="29159"/>
    <lineage>
        <taxon>Eukaryota</taxon>
        <taxon>Metazoa</taxon>
        <taxon>Spiralia</taxon>
        <taxon>Lophotrochozoa</taxon>
        <taxon>Mollusca</taxon>
        <taxon>Bivalvia</taxon>
        <taxon>Autobranchia</taxon>
        <taxon>Pteriomorphia</taxon>
        <taxon>Ostreida</taxon>
        <taxon>Ostreoidea</taxon>
        <taxon>Ostreidae</taxon>
        <taxon>Magallana</taxon>
    </lineage>
</organism>
<evidence type="ECO:0000256" key="4">
    <source>
        <dbReference type="ARBA" id="ARBA00022801"/>
    </source>
</evidence>
<accession>K1RMK3</accession>
<dbReference type="EMBL" id="JH816427">
    <property type="protein sequence ID" value="EKC42845.1"/>
    <property type="molecule type" value="Genomic_DNA"/>
</dbReference>
<dbReference type="AlphaFoldDB" id="K1RMK3"/>
<dbReference type="Pfam" id="PF07998">
    <property type="entry name" value="Peptidase_M54"/>
    <property type="match status" value="1"/>
</dbReference>
<evidence type="ECO:0000256" key="2">
    <source>
        <dbReference type="ARBA" id="ARBA00022670"/>
    </source>
</evidence>
<dbReference type="PANTHER" id="PTHR15910">
    <property type="entry name" value="ARCHAEMETZINCIN"/>
    <property type="match status" value="1"/>
</dbReference>
<dbReference type="InterPro" id="IPR024079">
    <property type="entry name" value="MetalloPept_cat_dom_sf"/>
</dbReference>
<dbReference type="HOGENOM" id="CLU_590874_0_0_1"/>
<keyword evidence="4" id="KW-0378">Hydrolase</keyword>
<keyword evidence="5" id="KW-0862">Zinc</keyword>
<reference evidence="7" key="1">
    <citation type="journal article" date="2012" name="Nature">
        <title>The oyster genome reveals stress adaptation and complexity of shell formation.</title>
        <authorList>
            <person name="Zhang G."/>
            <person name="Fang X."/>
            <person name="Guo X."/>
            <person name="Li L."/>
            <person name="Luo R."/>
            <person name="Xu F."/>
            <person name="Yang P."/>
            <person name="Zhang L."/>
            <person name="Wang X."/>
            <person name="Qi H."/>
            <person name="Xiong Z."/>
            <person name="Que H."/>
            <person name="Xie Y."/>
            <person name="Holland P.W."/>
            <person name="Paps J."/>
            <person name="Zhu Y."/>
            <person name="Wu F."/>
            <person name="Chen Y."/>
            <person name="Wang J."/>
            <person name="Peng C."/>
            <person name="Meng J."/>
            <person name="Yang L."/>
            <person name="Liu J."/>
            <person name="Wen B."/>
            <person name="Zhang N."/>
            <person name="Huang Z."/>
            <person name="Zhu Q."/>
            <person name="Feng Y."/>
            <person name="Mount A."/>
            <person name="Hedgecock D."/>
            <person name="Xu Z."/>
            <person name="Liu Y."/>
            <person name="Domazet-Loso T."/>
            <person name="Du Y."/>
            <person name="Sun X."/>
            <person name="Zhang S."/>
            <person name="Liu B."/>
            <person name="Cheng P."/>
            <person name="Jiang X."/>
            <person name="Li J."/>
            <person name="Fan D."/>
            <person name="Wang W."/>
            <person name="Fu W."/>
            <person name="Wang T."/>
            <person name="Wang B."/>
            <person name="Zhang J."/>
            <person name="Peng Z."/>
            <person name="Li Y."/>
            <person name="Li N."/>
            <person name="Wang J."/>
            <person name="Chen M."/>
            <person name="He Y."/>
            <person name="Tan F."/>
            <person name="Song X."/>
            <person name="Zheng Q."/>
            <person name="Huang R."/>
            <person name="Yang H."/>
            <person name="Du X."/>
            <person name="Chen L."/>
            <person name="Yang M."/>
            <person name="Gaffney P.M."/>
            <person name="Wang S."/>
            <person name="Luo L."/>
            <person name="She Z."/>
            <person name="Ming Y."/>
            <person name="Huang W."/>
            <person name="Zhang S."/>
            <person name="Huang B."/>
            <person name="Zhang Y."/>
            <person name="Qu T."/>
            <person name="Ni P."/>
            <person name="Miao G."/>
            <person name="Wang J."/>
            <person name="Wang Q."/>
            <person name="Steinberg C.E."/>
            <person name="Wang H."/>
            <person name="Li N."/>
            <person name="Qian L."/>
            <person name="Zhang G."/>
            <person name="Li Y."/>
            <person name="Yang H."/>
            <person name="Liu X."/>
            <person name="Wang J."/>
            <person name="Yin Y."/>
            <person name="Wang J."/>
        </authorList>
    </citation>
    <scope>NUCLEOTIDE SEQUENCE [LARGE SCALE GENOMIC DNA]</scope>
    <source>
        <strain evidence="7">05x7-T-G4-1.051#20</strain>
    </source>
</reference>
<dbReference type="GO" id="GO:0008237">
    <property type="term" value="F:metallopeptidase activity"/>
    <property type="evidence" value="ECO:0007669"/>
    <property type="project" value="UniProtKB-KW"/>
</dbReference>
<sequence>MSWKPFIPDVNEWKKHFVESADMKYIPNQKTYVIGQFGNGSRPVTQIELITPTQQAVEMARSELKKRKNDGEPIVHFEAPGREPRRAAKKKKRNLFCSMGSSSSRNAEASQRRYLIGTLTKKSCVEQKFFGLSQLIDLKCTSQSKGSTGKGNNYDHNGVKAQDRDHMDLCNTNGATLYKPMPLNKPLYASETFVNWKSHYDIERMQMKLMQRKTAVYLVPIGSFPSFVMDFKLNMSGKVCSLFEILGTFLEIFYQEMPVSWLDSVDPEKENWNITTRNHKVTGKRQYLVSDFYPQLKKWKPKNTYGILGLTWTDLYPTESLNFVLGEASKRHRSGVISFGRFEPKTFDPEKSRDIEDIDPIIMWKLLKVSSHELGHLFGLSHCDFFLCGMNGSSSVEEAMLQPLFFCPVCIRKLQYACKFDIVKRYTELRQFFTELNGAMPFDRLQQCVEWLDSCLDFLLNDK</sequence>
<proteinExistence type="predicted"/>
<dbReference type="GO" id="GO:0046872">
    <property type="term" value="F:metal ion binding"/>
    <property type="evidence" value="ECO:0007669"/>
    <property type="project" value="UniProtKB-KW"/>
</dbReference>
<evidence type="ECO:0000256" key="6">
    <source>
        <dbReference type="ARBA" id="ARBA00023049"/>
    </source>
</evidence>
<dbReference type="GO" id="GO:0006508">
    <property type="term" value="P:proteolysis"/>
    <property type="evidence" value="ECO:0007669"/>
    <property type="project" value="UniProtKB-KW"/>
</dbReference>
<keyword evidence="3" id="KW-0479">Metal-binding</keyword>
<evidence type="ECO:0000313" key="7">
    <source>
        <dbReference type="EMBL" id="EKC42845.1"/>
    </source>
</evidence>
<evidence type="ECO:0000256" key="3">
    <source>
        <dbReference type="ARBA" id="ARBA00022723"/>
    </source>
</evidence>
<name>K1RMK3_MAGGI</name>
<dbReference type="InParanoid" id="K1RMK3"/>
<dbReference type="SUPFAM" id="SSF55486">
    <property type="entry name" value="Metalloproteases ('zincins'), catalytic domain"/>
    <property type="match status" value="1"/>
</dbReference>
<dbReference type="Gene3D" id="3.40.390.10">
    <property type="entry name" value="Collagenase (Catalytic Domain)"/>
    <property type="match status" value="1"/>
</dbReference>
<dbReference type="InterPro" id="IPR012962">
    <property type="entry name" value="Pept_M54_archaemetzincn"/>
</dbReference>
<comment type="cofactor">
    <cofactor evidence="1">
        <name>Zn(2+)</name>
        <dbReference type="ChEBI" id="CHEBI:29105"/>
    </cofactor>
</comment>
<dbReference type="CDD" id="cd11375">
    <property type="entry name" value="Peptidase_M54"/>
    <property type="match status" value="1"/>
</dbReference>
<protein>
    <submittedName>
        <fullName evidence="7">Archaemetzincin-2</fullName>
    </submittedName>
</protein>
<dbReference type="PANTHER" id="PTHR15910:SF1">
    <property type="entry name" value="ARCHAEMETZINCIN-2"/>
    <property type="match status" value="1"/>
</dbReference>
<keyword evidence="6" id="KW-0482">Metalloprotease</keyword>
<evidence type="ECO:0000256" key="5">
    <source>
        <dbReference type="ARBA" id="ARBA00022833"/>
    </source>
</evidence>
<keyword evidence="2" id="KW-0645">Protease</keyword>
<evidence type="ECO:0000256" key="1">
    <source>
        <dbReference type="ARBA" id="ARBA00001947"/>
    </source>
</evidence>
<gene>
    <name evidence="7" type="ORF">CGI_10013561</name>
</gene>